<keyword evidence="2" id="KW-0808">Transferase</keyword>
<comment type="caution">
    <text evidence="5">The sequence shown here is derived from an EMBL/GenBank/DDBJ whole genome shotgun (WGS) entry which is preliminary data.</text>
</comment>
<evidence type="ECO:0000256" key="2">
    <source>
        <dbReference type="ARBA" id="ARBA00022679"/>
    </source>
</evidence>
<dbReference type="SMART" id="SM00563">
    <property type="entry name" value="PlsC"/>
    <property type="match status" value="1"/>
</dbReference>
<gene>
    <name evidence="5" type="primary">plsC</name>
    <name evidence="5" type="ORF">GCM10017764_21870</name>
</gene>
<dbReference type="Proteomes" id="UP000620550">
    <property type="component" value="Unassembled WGS sequence"/>
</dbReference>
<comment type="pathway">
    <text evidence="1">Lipid metabolism.</text>
</comment>
<feature type="domain" description="Phospholipid/glycerol acyltransferase" evidence="4">
    <location>
        <begin position="76"/>
        <end position="196"/>
    </location>
</feature>
<dbReference type="PANTHER" id="PTHR10434">
    <property type="entry name" value="1-ACYL-SN-GLYCEROL-3-PHOSPHATE ACYLTRANSFERASE"/>
    <property type="match status" value="1"/>
</dbReference>
<name>A0ABQ3HWE4_9SPHI</name>
<evidence type="ECO:0000256" key="1">
    <source>
        <dbReference type="ARBA" id="ARBA00005189"/>
    </source>
</evidence>
<evidence type="ECO:0000313" key="5">
    <source>
        <dbReference type="EMBL" id="GHE38129.1"/>
    </source>
</evidence>
<organism evidence="5 6">
    <name type="scientific">Sphingobacterium griseoflavum</name>
    <dbReference type="NCBI Taxonomy" id="1474952"/>
    <lineage>
        <taxon>Bacteria</taxon>
        <taxon>Pseudomonadati</taxon>
        <taxon>Bacteroidota</taxon>
        <taxon>Sphingobacteriia</taxon>
        <taxon>Sphingobacteriales</taxon>
        <taxon>Sphingobacteriaceae</taxon>
        <taxon>Sphingobacterium</taxon>
    </lineage>
</organism>
<dbReference type="SUPFAM" id="SSF69593">
    <property type="entry name" value="Glycerol-3-phosphate (1)-acyltransferase"/>
    <property type="match status" value="1"/>
</dbReference>
<dbReference type="InterPro" id="IPR002123">
    <property type="entry name" value="Plipid/glycerol_acylTrfase"/>
</dbReference>
<dbReference type="PANTHER" id="PTHR10434:SF11">
    <property type="entry name" value="1-ACYL-SN-GLYCEROL-3-PHOSPHATE ACYLTRANSFERASE"/>
    <property type="match status" value="1"/>
</dbReference>
<dbReference type="EMBL" id="BNAF01000007">
    <property type="protein sequence ID" value="GHE38129.1"/>
    <property type="molecule type" value="Genomic_DNA"/>
</dbReference>
<protein>
    <submittedName>
        <fullName evidence="5">1-acyl-sn-glycerol-3-phosphate acyltransferase</fullName>
    </submittedName>
</protein>
<dbReference type="CDD" id="cd07989">
    <property type="entry name" value="LPLAT_AGPAT-like"/>
    <property type="match status" value="1"/>
</dbReference>
<dbReference type="GO" id="GO:0016746">
    <property type="term" value="F:acyltransferase activity"/>
    <property type="evidence" value="ECO:0007669"/>
    <property type="project" value="UniProtKB-KW"/>
</dbReference>
<evidence type="ECO:0000256" key="3">
    <source>
        <dbReference type="ARBA" id="ARBA00023315"/>
    </source>
</evidence>
<dbReference type="Pfam" id="PF01553">
    <property type="entry name" value="Acyltransferase"/>
    <property type="match status" value="1"/>
</dbReference>
<sequence>MRKLIGFILTPIFYFSFSLSLILFHPIQWLCLKLGGYQAHKKSVDMLNGLLVACNYTLFNRTSFIDNETIPTGRPVIFVANHQSTFDIPPLIFFLRRFHGKFISKIELAQAGIPSISFNLLHGGAANIDRKDPKQSISEILKLAMNMKAKGWSTFIFPEGTRTKTGKMKPFSIGGIATLLKKVPDALVVPIAINGSYRMVEYGMFPLRPFTSMSWEVLDPIDTTGMNAEEVVKKVEEIIKKKVEGN</sequence>
<proteinExistence type="predicted"/>
<accession>A0ABQ3HWE4</accession>
<reference evidence="6" key="1">
    <citation type="journal article" date="2019" name="Int. J. Syst. Evol. Microbiol.">
        <title>The Global Catalogue of Microorganisms (GCM) 10K type strain sequencing project: providing services to taxonomists for standard genome sequencing and annotation.</title>
        <authorList>
            <consortium name="The Broad Institute Genomics Platform"/>
            <consortium name="The Broad Institute Genome Sequencing Center for Infectious Disease"/>
            <person name="Wu L."/>
            <person name="Ma J."/>
        </authorList>
    </citation>
    <scope>NUCLEOTIDE SEQUENCE [LARGE SCALE GENOMIC DNA]</scope>
    <source>
        <strain evidence="6">CGMCC 1.12966</strain>
    </source>
</reference>
<evidence type="ECO:0000313" key="6">
    <source>
        <dbReference type="Proteomes" id="UP000620550"/>
    </source>
</evidence>
<keyword evidence="3 5" id="KW-0012">Acyltransferase</keyword>
<keyword evidence="6" id="KW-1185">Reference proteome</keyword>
<evidence type="ECO:0000259" key="4">
    <source>
        <dbReference type="SMART" id="SM00563"/>
    </source>
</evidence>
<dbReference type="RefSeq" id="WP_189626689.1">
    <property type="nucleotide sequence ID" value="NZ_BNAF01000007.1"/>
</dbReference>